<feature type="region of interest" description="Disordered" evidence="1">
    <location>
        <begin position="98"/>
        <end position="125"/>
    </location>
</feature>
<evidence type="ECO:0000313" key="3">
    <source>
        <dbReference type="Proteomes" id="UP000588098"/>
    </source>
</evidence>
<dbReference type="InterPro" id="IPR045436">
    <property type="entry name" value="DUF6507"/>
</dbReference>
<proteinExistence type="predicted"/>
<evidence type="ECO:0000313" key="2">
    <source>
        <dbReference type="EMBL" id="MBB5933931.1"/>
    </source>
</evidence>
<dbReference type="RefSeq" id="WP_312866724.1">
    <property type="nucleotide sequence ID" value="NZ_JACHJL010000002.1"/>
</dbReference>
<organism evidence="2 3">
    <name type="scientific">Streptomyces zagrosensis</name>
    <dbReference type="NCBI Taxonomy" id="1042984"/>
    <lineage>
        <taxon>Bacteria</taxon>
        <taxon>Bacillati</taxon>
        <taxon>Actinomycetota</taxon>
        <taxon>Actinomycetes</taxon>
        <taxon>Kitasatosporales</taxon>
        <taxon>Streptomycetaceae</taxon>
        <taxon>Streptomyces</taxon>
    </lineage>
</organism>
<dbReference type="AlphaFoldDB" id="A0A7W9UX55"/>
<name>A0A7W9UX55_9ACTN</name>
<dbReference type="Proteomes" id="UP000588098">
    <property type="component" value="Unassembled WGS sequence"/>
</dbReference>
<sequence length="125" mass="13161">MTGWDLRPPDIGRTLEATIAIAKEIEGQAKSFGEHVKSAATNAGTLAMGGEKPEAGLVGLALSEFAAQSEKDLRFIAARAAKSIQGASDATTAYMNGNLQMAADTQREARKQPDPDFGKPQGDKK</sequence>
<dbReference type="Pfam" id="PF20117">
    <property type="entry name" value="DUF6507"/>
    <property type="match status" value="1"/>
</dbReference>
<protein>
    <submittedName>
        <fullName evidence="2">Uncharacterized protein</fullName>
    </submittedName>
</protein>
<keyword evidence="3" id="KW-1185">Reference proteome</keyword>
<feature type="compositionally biased region" description="Basic and acidic residues" evidence="1">
    <location>
        <begin position="105"/>
        <end position="125"/>
    </location>
</feature>
<comment type="caution">
    <text evidence="2">The sequence shown here is derived from an EMBL/GenBank/DDBJ whole genome shotgun (WGS) entry which is preliminary data.</text>
</comment>
<evidence type="ECO:0000256" key="1">
    <source>
        <dbReference type="SAM" id="MobiDB-lite"/>
    </source>
</evidence>
<gene>
    <name evidence="2" type="ORF">FHS42_000957</name>
</gene>
<accession>A0A7W9UX55</accession>
<dbReference type="EMBL" id="JACHJL010000002">
    <property type="protein sequence ID" value="MBB5933931.1"/>
    <property type="molecule type" value="Genomic_DNA"/>
</dbReference>
<reference evidence="2 3" key="1">
    <citation type="submission" date="2020-08" db="EMBL/GenBank/DDBJ databases">
        <title>Genomic Encyclopedia of Type Strains, Phase III (KMG-III): the genomes of soil and plant-associated and newly described type strains.</title>
        <authorList>
            <person name="Whitman W."/>
        </authorList>
    </citation>
    <scope>NUCLEOTIDE SEQUENCE [LARGE SCALE GENOMIC DNA]</scope>
    <source>
        <strain evidence="2 3">CECT 8305</strain>
    </source>
</reference>